<organism evidence="1 2">
    <name type="scientific">Dendrobium catenatum</name>
    <dbReference type="NCBI Taxonomy" id="906689"/>
    <lineage>
        <taxon>Eukaryota</taxon>
        <taxon>Viridiplantae</taxon>
        <taxon>Streptophyta</taxon>
        <taxon>Embryophyta</taxon>
        <taxon>Tracheophyta</taxon>
        <taxon>Spermatophyta</taxon>
        <taxon>Magnoliopsida</taxon>
        <taxon>Liliopsida</taxon>
        <taxon>Asparagales</taxon>
        <taxon>Orchidaceae</taxon>
        <taxon>Epidendroideae</taxon>
        <taxon>Malaxideae</taxon>
        <taxon>Dendrobiinae</taxon>
        <taxon>Dendrobium</taxon>
    </lineage>
</organism>
<reference evidence="1 2" key="2">
    <citation type="journal article" date="2017" name="Nature">
        <title>The Apostasia genome and the evolution of orchids.</title>
        <authorList>
            <person name="Zhang G.Q."/>
            <person name="Liu K.W."/>
            <person name="Li Z."/>
            <person name="Lohaus R."/>
            <person name="Hsiao Y.Y."/>
            <person name="Niu S.C."/>
            <person name="Wang J.Y."/>
            <person name="Lin Y.C."/>
            <person name="Xu Q."/>
            <person name="Chen L.J."/>
            <person name="Yoshida K."/>
            <person name="Fujiwara S."/>
            <person name="Wang Z.W."/>
            <person name="Zhang Y.Q."/>
            <person name="Mitsuda N."/>
            <person name="Wang M."/>
            <person name="Liu G.H."/>
            <person name="Pecoraro L."/>
            <person name="Huang H.X."/>
            <person name="Xiao X.J."/>
            <person name="Lin M."/>
            <person name="Wu X.Y."/>
            <person name="Wu W.L."/>
            <person name="Chen Y.Y."/>
            <person name="Chang S.B."/>
            <person name="Sakamoto S."/>
            <person name="Ohme-Takagi M."/>
            <person name="Yagi M."/>
            <person name="Zeng S.J."/>
            <person name="Shen C.Y."/>
            <person name="Yeh C.M."/>
            <person name="Luo Y.B."/>
            <person name="Tsai W.C."/>
            <person name="Van de Peer Y."/>
            <person name="Liu Z.J."/>
        </authorList>
    </citation>
    <scope>NUCLEOTIDE SEQUENCE [LARGE SCALE GENOMIC DNA]</scope>
    <source>
        <tissue evidence="1">The whole plant</tissue>
    </source>
</reference>
<dbReference type="AlphaFoldDB" id="A0A2I0VCY7"/>
<proteinExistence type="predicted"/>
<evidence type="ECO:0000313" key="1">
    <source>
        <dbReference type="EMBL" id="PKU61271.1"/>
    </source>
</evidence>
<keyword evidence="2" id="KW-1185">Reference proteome</keyword>
<name>A0A2I0VCY7_9ASPA</name>
<evidence type="ECO:0000313" key="2">
    <source>
        <dbReference type="Proteomes" id="UP000233837"/>
    </source>
</evidence>
<accession>A0A2I0VCY7</accession>
<dbReference type="Proteomes" id="UP000233837">
    <property type="component" value="Unassembled WGS sequence"/>
</dbReference>
<reference evidence="1 2" key="1">
    <citation type="journal article" date="2016" name="Sci. Rep.">
        <title>The Dendrobium catenatum Lindl. genome sequence provides insights into polysaccharide synthase, floral development and adaptive evolution.</title>
        <authorList>
            <person name="Zhang G.Q."/>
            <person name="Xu Q."/>
            <person name="Bian C."/>
            <person name="Tsai W.C."/>
            <person name="Yeh C.M."/>
            <person name="Liu K.W."/>
            <person name="Yoshida K."/>
            <person name="Zhang L.S."/>
            <person name="Chang S.B."/>
            <person name="Chen F."/>
            <person name="Shi Y."/>
            <person name="Su Y.Y."/>
            <person name="Zhang Y.Q."/>
            <person name="Chen L.J."/>
            <person name="Yin Y."/>
            <person name="Lin M."/>
            <person name="Huang H."/>
            <person name="Deng H."/>
            <person name="Wang Z.W."/>
            <person name="Zhu S.L."/>
            <person name="Zhao X."/>
            <person name="Deng C."/>
            <person name="Niu S.C."/>
            <person name="Huang J."/>
            <person name="Wang M."/>
            <person name="Liu G.H."/>
            <person name="Yang H.J."/>
            <person name="Xiao X.J."/>
            <person name="Hsiao Y.Y."/>
            <person name="Wu W.L."/>
            <person name="Chen Y.Y."/>
            <person name="Mitsuda N."/>
            <person name="Ohme-Takagi M."/>
            <person name="Luo Y.B."/>
            <person name="Van de Peer Y."/>
            <person name="Liu Z.J."/>
        </authorList>
    </citation>
    <scope>NUCLEOTIDE SEQUENCE [LARGE SCALE GENOMIC DNA]</scope>
    <source>
        <tissue evidence="1">The whole plant</tissue>
    </source>
</reference>
<gene>
    <name evidence="1" type="primary">FRS3</name>
    <name evidence="1" type="ORF">MA16_Dca028274</name>
</gene>
<protein>
    <submittedName>
        <fullName evidence="1">Protein FAR1-RELATED SEQUENCE 3</fullName>
    </submittedName>
</protein>
<sequence>MQATLPRLKSMTWSMESRNSIPGNRLSVITLKASILYHRPFLLKLFVEEENFFPMHCITSHGRT</sequence>
<dbReference type="EMBL" id="KZ504757">
    <property type="protein sequence ID" value="PKU61271.1"/>
    <property type="molecule type" value="Genomic_DNA"/>
</dbReference>